<dbReference type="KEGG" id="pfy:PFICI_13391"/>
<gene>
    <name evidence="2" type="ORF">PFICI_13391</name>
</gene>
<feature type="region of interest" description="Disordered" evidence="1">
    <location>
        <begin position="246"/>
        <end position="273"/>
    </location>
</feature>
<feature type="region of interest" description="Disordered" evidence="1">
    <location>
        <begin position="391"/>
        <end position="411"/>
    </location>
</feature>
<evidence type="ECO:0000313" key="2">
    <source>
        <dbReference type="EMBL" id="ETS74907.1"/>
    </source>
</evidence>
<accession>W3WP51</accession>
<sequence>MNWTEGNLARHSRGRANNEVLRRQKQHFARARSRMLSGQARQSPVAISFLNDTHKPQARAESDPSTSQQQDTNTFQSDGRPFNESRTPWRIRNVAFGQDDTREARQESASLSPWGAYQASNRKRPALAEIFNQEQANEKRRRLLEKPDWAGLEMQQPIDLVLPGQTRMSSGRRWSKIDPNTTRHSLDVQQRGHRTLSASRNYSSEHVKTFQQRPLGPIRVRIGSQSVTNTADSPDWLSSEEQMQALRMPRNRSRRYAQNEPRRGSSVSLSSGDRECSYSMISTDDASCSIQTKHEDSSKIHHPIPQRAHTSKILQWSPSFRSDDSVSVHAQIGRPKRWPPSEVAADMRWLEHIMPAENICIPLTRGSSLLESPPHRPDISPGISELLVQSSQVNHRDSEGTPVHSSSEEVRRAGYLQPVNQPSILSTAASQSITSHGIPSFEASHGMMPGATKTCKRPPQVISSIDPPTSEQRHTGMTGNPNSLVNRTKDAKSCDNSKSTKIHGKVHQSEADDNDAWMKFVFGDCEVDSHAEVFREALHEAARDLALPRTPQKAAKIAFGGDINYEVEAPQTSNQSISAQRGSEEASSNSATTSRFAIIGSPSPEQMPPIRHQGEMEEDLVTPPTNVSDDTRFTTSPIPVDVSSGSGVPPTDSPKSNEATVDGSTVSEISQQIFRFAAPRTFVGKLARSGIKPKDIPSQSAITGSRGQRRTTTGRRSKKKKWSDDRANIRELPDFDEDPIEE</sequence>
<reference evidence="3" key="1">
    <citation type="journal article" date="2015" name="BMC Genomics">
        <title>Genomic and transcriptomic analysis of the endophytic fungus Pestalotiopsis fici reveals its lifestyle and high potential for synthesis of natural products.</title>
        <authorList>
            <person name="Wang X."/>
            <person name="Zhang X."/>
            <person name="Liu L."/>
            <person name="Xiang M."/>
            <person name="Wang W."/>
            <person name="Sun X."/>
            <person name="Che Y."/>
            <person name="Guo L."/>
            <person name="Liu G."/>
            <person name="Guo L."/>
            <person name="Wang C."/>
            <person name="Yin W.B."/>
            <person name="Stadler M."/>
            <person name="Zhang X."/>
            <person name="Liu X."/>
        </authorList>
    </citation>
    <scope>NUCLEOTIDE SEQUENCE [LARGE SCALE GENOMIC DNA]</scope>
    <source>
        <strain evidence="3">W106-1 / CGMCC3.15140</strain>
    </source>
</reference>
<evidence type="ECO:0000313" key="3">
    <source>
        <dbReference type="Proteomes" id="UP000030651"/>
    </source>
</evidence>
<dbReference type="AlphaFoldDB" id="W3WP51"/>
<dbReference type="OMA" id="EDEIWKR"/>
<feature type="compositionally biased region" description="Polar residues" evidence="1">
    <location>
        <begin position="623"/>
        <end position="637"/>
    </location>
</feature>
<name>W3WP51_PESFW</name>
<feature type="compositionally biased region" description="Basic residues" evidence="1">
    <location>
        <begin position="707"/>
        <end position="721"/>
    </location>
</feature>
<feature type="region of interest" description="Disordered" evidence="1">
    <location>
        <begin position="1"/>
        <end position="21"/>
    </location>
</feature>
<feature type="region of interest" description="Disordered" evidence="1">
    <location>
        <begin position="620"/>
        <end position="664"/>
    </location>
</feature>
<feature type="compositionally biased region" description="Basic and acidic residues" evidence="1">
    <location>
        <begin position="722"/>
        <end position="733"/>
    </location>
</feature>
<dbReference type="EMBL" id="KI912119">
    <property type="protein sequence ID" value="ETS74907.1"/>
    <property type="molecule type" value="Genomic_DNA"/>
</dbReference>
<feature type="region of interest" description="Disordered" evidence="1">
    <location>
        <begin position="55"/>
        <end position="90"/>
    </location>
</feature>
<dbReference type="HOGENOM" id="CLU_337064_0_0_1"/>
<feature type="region of interest" description="Disordered" evidence="1">
    <location>
        <begin position="689"/>
        <end position="742"/>
    </location>
</feature>
<evidence type="ECO:0000256" key="1">
    <source>
        <dbReference type="SAM" id="MobiDB-lite"/>
    </source>
</evidence>
<feature type="compositionally biased region" description="Polar residues" evidence="1">
    <location>
        <begin position="461"/>
        <end position="486"/>
    </location>
</feature>
<dbReference type="InParanoid" id="W3WP51"/>
<dbReference type="OrthoDB" id="5426563at2759"/>
<feature type="compositionally biased region" description="Polar residues" evidence="1">
    <location>
        <begin position="653"/>
        <end position="664"/>
    </location>
</feature>
<dbReference type="GeneID" id="19278404"/>
<feature type="region of interest" description="Disordered" evidence="1">
    <location>
        <begin position="572"/>
        <end position="592"/>
    </location>
</feature>
<feature type="compositionally biased region" description="Polar residues" evidence="1">
    <location>
        <begin position="63"/>
        <end position="77"/>
    </location>
</feature>
<protein>
    <submittedName>
        <fullName evidence="2">Uncharacterized protein</fullName>
    </submittedName>
</protein>
<keyword evidence="3" id="KW-1185">Reference proteome</keyword>
<feature type="compositionally biased region" description="Polar residues" evidence="1">
    <location>
        <begin position="572"/>
        <end position="581"/>
    </location>
</feature>
<dbReference type="Proteomes" id="UP000030651">
    <property type="component" value="Unassembled WGS sequence"/>
</dbReference>
<dbReference type="eggNOG" id="ENOG502SVDD">
    <property type="taxonomic scope" value="Eukaryota"/>
</dbReference>
<organism evidence="2 3">
    <name type="scientific">Pestalotiopsis fici (strain W106-1 / CGMCC3.15140)</name>
    <dbReference type="NCBI Taxonomy" id="1229662"/>
    <lineage>
        <taxon>Eukaryota</taxon>
        <taxon>Fungi</taxon>
        <taxon>Dikarya</taxon>
        <taxon>Ascomycota</taxon>
        <taxon>Pezizomycotina</taxon>
        <taxon>Sordariomycetes</taxon>
        <taxon>Xylariomycetidae</taxon>
        <taxon>Amphisphaeriales</taxon>
        <taxon>Sporocadaceae</taxon>
        <taxon>Pestalotiopsis</taxon>
    </lineage>
</organism>
<dbReference type="RefSeq" id="XP_007840163.1">
    <property type="nucleotide sequence ID" value="XM_007841972.1"/>
</dbReference>
<proteinExistence type="predicted"/>
<feature type="region of interest" description="Disordered" evidence="1">
    <location>
        <begin position="437"/>
        <end position="510"/>
    </location>
</feature>